<dbReference type="PANTHER" id="PTHR45527:SF1">
    <property type="entry name" value="FATTY ACID SYNTHASE"/>
    <property type="match status" value="1"/>
</dbReference>
<evidence type="ECO:0000313" key="4">
    <source>
        <dbReference type="EMBL" id="KOR90544.1"/>
    </source>
</evidence>
<dbReference type="SUPFAM" id="SSF52777">
    <property type="entry name" value="CoA-dependent acyltransferases"/>
    <property type="match status" value="2"/>
</dbReference>
<keyword evidence="2" id="KW-0472">Membrane</keyword>
<organism evidence="4 5">
    <name type="scientific">Paenibacillus solani</name>
    <dbReference type="NCBI Taxonomy" id="1705565"/>
    <lineage>
        <taxon>Bacteria</taxon>
        <taxon>Bacillati</taxon>
        <taxon>Bacillota</taxon>
        <taxon>Bacilli</taxon>
        <taxon>Bacillales</taxon>
        <taxon>Paenibacillaceae</taxon>
        <taxon>Paenibacillus</taxon>
    </lineage>
</organism>
<dbReference type="GO" id="GO:0008610">
    <property type="term" value="P:lipid biosynthetic process"/>
    <property type="evidence" value="ECO:0007669"/>
    <property type="project" value="UniProtKB-ARBA"/>
</dbReference>
<dbReference type="InterPro" id="IPR023213">
    <property type="entry name" value="CAT-like_dom_sf"/>
</dbReference>
<proteinExistence type="predicted"/>
<dbReference type="PATRIC" id="fig|1705565.3.peg.5359"/>
<dbReference type="GO" id="GO:0043041">
    <property type="term" value="P:amino acid activation for nonribosomal peptide biosynthetic process"/>
    <property type="evidence" value="ECO:0007669"/>
    <property type="project" value="TreeGrafter"/>
</dbReference>
<dbReference type="GO" id="GO:0005737">
    <property type="term" value="C:cytoplasm"/>
    <property type="evidence" value="ECO:0007669"/>
    <property type="project" value="TreeGrafter"/>
</dbReference>
<keyword evidence="1" id="KW-0677">Repeat</keyword>
<dbReference type="GO" id="GO:0003824">
    <property type="term" value="F:catalytic activity"/>
    <property type="evidence" value="ECO:0007669"/>
    <property type="project" value="InterPro"/>
</dbReference>
<evidence type="ECO:0000256" key="1">
    <source>
        <dbReference type="ARBA" id="ARBA00022737"/>
    </source>
</evidence>
<feature type="domain" description="Condensation" evidence="3">
    <location>
        <begin position="14"/>
        <end position="271"/>
    </location>
</feature>
<dbReference type="GO" id="GO:0031177">
    <property type="term" value="F:phosphopantetheine binding"/>
    <property type="evidence" value="ECO:0007669"/>
    <property type="project" value="TreeGrafter"/>
</dbReference>
<dbReference type="AlphaFoldDB" id="A0A0M1P934"/>
<evidence type="ECO:0000313" key="5">
    <source>
        <dbReference type="Proteomes" id="UP000036932"/>
    </source>
</evidence>
<gene>
    <name evidence="4" type="ORF">AM231_16355</name>
</gene>
<accession>A0A0M1P934</accession>
<sequence>MRHLNTPINVVGFVSMIDGNVDFVLLKRAIMAFVSRNEAFRLRFTEVGEEIRQYARMGDFNFEIGICDFSAMAEPTRAMDEWLDQNTREPIAYTDEQLFEFTMFRVSSESGGFLTKFHHMIGDGWSAQLLTRAIGDLYMNELNKEERGIAKEDPAGYLYCVTEQEEAYFASARSDRDRRFWKEQFRTLPVPMFEDDPDQIAGARSSYLLGHSLSAKLKQLMNKLDCSDNTIFTGLILLYLHLNLKRDDLVIGTPVFNRSGRHEKEIFGLFSSLKLLDLSSFLWIIFFSELILNYSMFYQWRIG</sequence>
<keyword evidence="5" id="KW-1185">Reference proteome</keyword>
<evidence type="ECO:0000256" key="2">
    <source>
        <dbReference type="SAM" id="Phobius"/>
    </source>
</evidence>
<dbReference type="Gene3D" id="3.30.559.30">
    <property type="entry name" value="Nonribosomal peptide synthetase, condensation domain"/>
    <property type="match status" value="1"/>
</dbReference>
<protein>
    <recommendedName>
        <fullName evidence="3">Condensation domain-containing protein</fullName>
    </recommendedName>
</protein>
<keyword evidence="2" id="KW-0812">Transmembrane</keyword>
<keyword evidence="2" id="KW-1133">Transmembrane helix</keyword>
<dbReference type="OrthoDB" id="9765680at2"/>
<feature type="transmembrane region" description="Helical" evidence="2">
    <location>
        <begin position="281"/>
        <end position="300"/>
    </location>
</feature>
<dbReference type="Pfam" id="PF00668">
    <property type="entry name" value="Condensation"/>
    <property type="match status" value="1"/>
</dbReference>
<name>A0A0M1P934_9BACL</name>
<dbReference type="Proteomes" id="UP000036932">
    <property type="component" value="Unassembled WGS sequence"/>
</dbReference>
<dbReference type="EMBL" id="LIUT01000001">
    <property type="protein sequence ID" value="KOR90544.1"/>
    <property type="molecule type" value="Genomic_DNA"/>
</dbReference>
<dbReference type="PANTHER" id="PTHR45527">
    <property type="entry name" value="NONRIBOSOMAL PEPTIDE SYNTHETASE"/>
    <property type="match status" value="1"/>
</dbReference>
<dbReference type="GO" id="GO:0044550">
    <property type="term" value="P:secondary metabolite biosynthetic process"/>
    <property type="evidence" value="ECO:0007669"/>
    <property type="project" value="TreeGrafter"/>
</dbReference>
<comment type="caution">
    <text evidence="4">The sequence shown here is derived from an EMBL/GenBank/DDBJ whole genome shotgun (WGS) entry which is preliminary data.</text>
</comment>
<dbReference type="Gene3D" id="3.30.559.10">
    <property type="entry name" value="Chloramphenicol acetyltransferase-like domain"/>
    <property type="match status" value="1"/>
</dbReference>
<evidence type="ECO:0000259" key="3">
    <source>
        <dbReference type="Pfam" id="PF00668"/>
    </source>
</evidence>
<reference evidence="5" key="1">
    <citation type="submission" date="2015-08" db="EMBL/GenBank/DDBJ databases">
        <title>Genome sequencing project for genomic taxonomy and phylogenomics of Bacillus-like bacteria.</title>
        <authorList>
            <person name="Liu B."/>
            <person name="Wang J."/>
            <person name="Zhu Y."/>
            <person name="Liu G."/>
            <person name="Chen Q."/>
            <person name="Chen Z."/>
            <person name="Lan J."/>
            <person name="Che J."/>
            <person name="Ge C."/>
            <person name="Shi H."/>
            <person name="Pan Z."/>
            <person name="Liu X."/>
        </authorList>
    </citation>
    <scope>NUCLEOTIDE SEQUENCE [LARGE SCALE GENOMIC DNA]</scope>
    <source>
        <strain evidence="5">FJAT-22460</strain>
    </source>
</reference>
<dbReference type="InterPro" id="IPR001242">
    <property type="entry name" value="Condensation_dom"/>
</dbReference>